<organism evidence="1 2">
    <name type="scientific">Pristionchus entomophagus</name>
    <dbReference type="NCBI Taxonomy" id="358040"/>
    <lineage>
        <taxon>Eukaryota</taxon>
        <taxon>Metazoa</taxon>
        <taxon>Ecdysozoa</taxon>
        <taxon>Nematoda</taxon>
        <taxon>Chromadorea</taxon>
        <taxon>Rhabditida</taxon>
        <taxon>Rhabditina</taxon>
        <taxon>Diplogasteromorpha</taxon>
        <taxon>Diplogasteroidea</taxon>
        <taxon>Neodiplogasteridae</taxon>
        <taxon>Pristionchus</taxon>
    </lineage>
</organism>
<keyword evidence="2" id="KW-1185">Reference proteome</keyword>
<sequence>EKMHGINGYLTVVLEDVTRTLEKVAGNNPSVDYEKRKMIGDGASDDGEVFIEERGRRIVIGRDLEGL</sequence>
<comment type="caution">
    <text evidence="1">The sequence shown here is derived from an EMBL/GenBank/DDBJ whole genome shotgun (WGS) entry which is preliminary data.</text>
</comment>
<gene>
    <name evidence="1" type="ORF">PENTCL1PPCAC_8152</name>
</gene>
<reference evidence="1" key="1">
    <citation type="submission" date="2023-10" db="EMBL/GenBank/DDBJ databases">
        <title>Genome assembly of Pristionchus species.</title>
        <authorList>
            <person name="Yoshida K."/>
            <person name="Sommer R.J."/>
        </authorList>
    </citation>
    <scope>NUCLEOTIDE SEQUENCE</scope>
    <source>
        <strain evidence="1">RS0144</strain>
    </source>
</reference>
<feature type="non-terminal residue" evidence="1">
    <location>
        <position position="1"/>
    </location>
</feature>
<protein>
    <submittedName>
        <fullName evidence="1">Uncharacterized protein</fullName>
    </submittedName>
</protein>
<dbReference type="AlphaFoldDB" id="A0AAV5SRH1"/>
<evidence type="ECO:0000313" key="2">
    <source>
        <dbReference type="Proteomes" id="UP001432027"/>
    </source>
</evidence>
<name>A0AAV5SRH1_9BILA</name>
<proteinExistence type="predicted"/>
<dbReference type="EMBL" id="BTSX01000002">
    <property type="protein sequence ID" value="GMS85977.1"/>
    <property type="molecule type" value="Genomic_DNA"/>
</dbReference>
<dbReference type="Proteomes" id="UP001432027">
    <property type="component" value="Unassembled WGS sequence"/>
</dbReference>
<evidence type="ECO:0000313" key="1">
    <source>
        <dbReference type="EMBL" id="GMS85977.1"/>
    </source>
</evidence>
<accession>A0AAV5SRH1</accession>